<protein>
    <submittedName>
        <fullName evidence="1">Type II toxin-antitoxin system RelE/ParE family toxin</fullName>
    </submittedName>
</protein>
<evidence type="ECO:0000313" key="1">
    <source>
        <dbReference type="EMBL" id="PLW80985.1"/>
    </source>
</evidence>
<dbReference type="Proteomes" id="UP000234845">
    <property type="component" value="Unassembled WGS sequence"/>
</dbReference>
<sequence>MYARFIAPARLKFPKEVAYYNKQEAGLGAAFAQEVEYATARALSFPGAGSPATKSTRRVYVKRFPFSLVYRPNKEGIEVFAVAHVSRHPEYWLSRT</sequence>
<keyword evidence="2" id="KW-1185">Reference proteome</keyword>
<gene>
    <name evidence="1" type="ORF">CWI75_17990</name>
</gene>
<dbReference type="Gene3D" id="3.30.2310.20">
    <property type="entry name" value="RelE-like"/>
    <property type="match status" value="1"/>
</dbReference>
<dbReference type="InterPro" id="IPR035093">
    <property type="entry name" value="RelE/ParE_toxin_dom_sf"/>
</dbReference>
<evidence type="ECO:0000313" key="2">
    <source>
        <dbReference type="Proteomes" id="UP000234845"/>
    </source>
</evidence>
<organism evidence="1 2">
    <name type="scientific">Kineobactrum sediminis</name>
    <dbReference type="NCBI Taxonomy" id="1905677"/>
    <lineage>
        <taxon>Bacteria</taxon>
        <taxon>Pseudomonadati</taxon>
        <taxon>Pseudomonadota</taxon>
        <taxon>Gammaproteobacteria</taxon>
        <taxon>Cellvibrionales</taxon>
        <taxon>Halieaceae</taxon>
        <taxon>Kineobactrum</taxon>
    </lineage>
</organism>
<dbReference type="EMBL" id="PKLZ01000019">
    <property type="protein sequence ID" value="PLW80985.1"/>
    <property type="molecule type" value="Genomic_DNA"/>
</dbReference>
<dbReference type="AlphaFoldDB" id="A0A2N5XXV4"/>
<proteinExistence type="predicted"/>
<name>A0A2N5XXV4_9GAMM</name>
<accession>A0A2N5XXV4</accession>
<reference evidence="2" key="1">
    <citation type="submission" date="2017-11" db="EMBL/GenBank/DDBJ databases">
        <title>The draft genome sequence of Chromatocurvus sp. F02.</title>
        <authorList>
            <person name="Du Z.-J."/>
            <person name="Chang Y.-Q."/>
        </authorList>
    </citation>
    <scope>NUCLEOTIDE SEQUENCE [LARGE SCALE GENOMIC DNA]</scope>
    <source>
        <strain evidence="2">F02</strain>
    </source>
</reference>
<comment type="caution">
    <text evidence="1">The sequence shown here is derived from an EMBL/GenBank/DDBJ whole genome shotgun (WGS) entry which is preliminary data.</text>
</comment>